<comment type="caution">
    <text evidence="5">The sequence shown here is derived from an EMBL/GenBank/DDBJ whole genome shotgun (WGS) entry which is preliminary data.</text>
</comment>
<reference evidence="5" key="1">
    <citation type="submission" date="2020-09" db="EMBL/GenBank/DDBJ databases">
        <title>A novel bacterium of genus Paenibacillus, isolated from South China Sea.</title>
        <authorList>
            <person name="Huang H."/>
            <person name="Mo K."/>
            <person name="Hu Y."/>
        </authorList>
    </citation>
    <scope>NUCLEOTIDE SEQUENCE</scope>
    <source>
        <strain evidence="5">IB182363</strain>
    </source>
</reference>
<sequence length="270" mass="31889">MLRLENVIFDDHIPNWRRSRIKSMRHVIIFVVQGTFQFELDDFNTELTKGDILFVRPGPYRSGTNGPFPPHQKYVAHFQLDESSRQLSAPHGSEKGYVIYKTNRAEYFRQRFHALHQAWIDKSAYHEFVCHGLISEILGSMLQELDRKNIASSKLKLARQIEKHIQQHFKEEIRLEQLCELVQLSPNYVIRIFKEVFNQTPLGYIHQLRVSVARDMLLQSDITIHEISNYLGFCDPTYFNRVFRKITGYPPSQLRKERKEAEAESVVRNR</sequence>
<dbReference type="InterPro" id="IPR037923">
    <property type="entry name" value="HTH-like"/>
</dbReference>
<name>A0A927CCS6_9BACL</name>
<keyword evidence="6" id="KW-1185">Reference proteome</keyword>
<proteinExistence type="predicted"/>
<dbReference type="PROSITE" id="PS00041">
    <property type="entry name" value="HTH_ARAC_FAMILY_1"/>
    <property type="match status" value="1"/>
</dbReference>
<keyword evidence="2" id="KW-0238">DNA-binding</keyword>
<protein>
    <submittedName>
        <fullName evidence="5">Helix-turn-helix transcriptional regulator</fullName>
    </submittedName>
</protein>
<evidence type="ECO:0000259" key="4">
    <source>
        <dbReference type="PROSITE" id="PS01124"/>
    </source>
</evidence>
<dbReference type="AlphaFoldDB" id="A0A927CCS6"/>
<keyword evidence="1" id="KW-0805">Transcription regulation</keyword>
<dbReference type="SMART" id="SM00342">
    <property type="entry name" value="HTH_ARAC"/>
    <property type="match status" value="1"/>
</dbReference>
<evidence type="ECO:0000313" key="6">
    <source>
        <dbReference type="Proteomes" id="UP000639396"/>
    </source>
</evidence>
<dbReference type="SUPFAM" id="SSF46689">
    <property type="entry name" value="Homeodomain-like"/>
    <property type="match status" value="2"/>
</dbReference>
<evidence type="ECO:0000313" key="5">
    <source>
        <dbReference type="EMBL" id="MBD2865678.1"/>
    </source>
</evidence>
<dbReference type="InterPro" id="IPR018062">
    <property type="entry name" value="HTH_AraC-typ_CS"/>
</dbReference>
<dbReference type="EMBL" id="JACXJA010000045">
    <property type="protein sequence ID" value="MBD2865678.1"/>
    <property type="molecule type" value="Genomic_DNA"/>
</dbReference>
<feature type="domain" description="HTH araC/xylS-type" evidence="4">
    <location>
        <begin position="159"/>
        <end position="257"/>
    </location>
</feature>
<organism evidence="5 6">
    <name type="scientific">Paenibacillus oceani</name>
    <dbReference type="NCBI Taxonomy" id="2772510"/>
    <lineage>
        <taxon>Bacteria</taxon>
        <taxon>Bacillati</taxon>
        <taxon>Bacillota</taxon>
        <taxon>Bacilli</taxon>
        <taxon>Bacillales</taxon>
        <taxon>Paenibacillaceae</taxon>
        <taxon>Paenibacillus</taxon>
    </lineage>
</organism>
<dbReference type="SUPFAM" id="SSF51215">
    <property type="entry name" value="Regulatory protein AraC"/>
    <property type="match status" value="1"/>
</dbReference>
<dbReference type="GO" id="GO:0043565">
    <property type="term" value="F:sequence-specific DNA binding"/>
    <property type="evidence" value="ECO:0007669"/>
    <property type="project" value="InterPro"/>
</dbReference>
<dbReference type="PANTHER" id="PTHR43280">
    <property type="entry name" value="ARAC-FAMILY TRANSCRIPTIONAL REGULATOR"/>
    <property type="match status" value="1"/>
</dbReference>
<accession>A0A927CCS6</accession>
<dbReference type="GO" id="GO:0003700">
    <property type="term" value="F:DNA-binding transcription factor activity"/>
    <property type="evidence" value="ECO:0007669"/>
    <property type="project" value="InterPro"/>
</dbReference>
<dbReference type="Pfam" id="PF12833">
    <property type="entry name" value="HTH_18"/>
    <property type="match status" value="1"/>
</dbReference>
<evidence type="ECO:0000256" key="3">
    <source>
        <dbReference type="ARBA" id="ARBA00023163"/>
    </source>
</evidence>
<dbReference type="Gene3D" id="1.10.10.60">
    <property type="entry name" value="Homeodomain-like"/>
    <property type="match status" value="2"/>
</dbReference>
<dbReference type="Pfam" id="PF02311">
    <property type="entry name" value="AraC_binding"/>
    <property type="match status" value="1"/>
</dbReference>
<dbReference type="InterPro" id="IPR018060">
    <property type="entry name" value="HTH_AraC"/>
</dbReference>
<evidence type="ECO:0000256" key="2">
    <source>
        <dbReference type="ARBA" id="ARBA00023125"/>
    </source>
</evidence>
<dbReference type="InterPro" id="IPR003313">
    <property type="entry name" value="AraC-bd"/>
</dbReference>
<dbReference type="InterPro" id="IPR009057">
    <property type="entry name" value="Homeodomain-like_sf"/>
</dbReference>
<dbReference type="CDD" id="cd02208">
    <property type="entry name" value="cupin_RmlC-like"/>
    <property type="match status" value="1"/>
</dbReference>
<dbReference type="PANTHER" id="PTHR43280:SF28">
    <property type="entry name" value="HTH-TYPE TRANSCRIPTIONAL ACTIVATOR RHAS"/>
    <property type="match status" value="1"/>
</dbReference>
<gene>
    <name evidence="5" type="ORF">IDH45_27225</name>
</gene>
<dbReference type="RefSeq" id="WP_190931298.1">
    <property type="nucleotide sequence ID" value="NZ_JACXJA010000045.1"/>
</dbReference>
<evidence type="ECO:0000256" key="1">
    <source>
        <dbReference type="ARBA" id="ARBA00023015"/>
    </source>
</evidence>
<keyword evidence="3" id="KW-0804">Transcription</keyword>
<dbReference type="PROSITE" id="PS01124">
    <property type="entry name" value="HTH_ARAC_FAMILY_2"/>
    <property type="match status" value="1"/>
</dbReference>
<dbReference type="Proteomes" id="UP000639396">
    <property type="component" value="Unassembled WGS sequence"/>
</dbReference>